<protein>
    <recommendedName>
        <fullName evidence="1">HTH cro/C1-type domain-containing protein</fullName>
    </recommendedName>
</protein>
<feature type="domain" description="HTH cro/C1-type" evidence="1">
    <location>
        <begin position="245"/>
        <end position="300"/>
    </location>
</feature>
<organism evidence="2 3">
    <name type="scientific">Streptomyces coacervatus</name>
    <dbReference type="NCBI Taxonomy" id="647381"/>
    <lineage>
        <taxon>Bacteria</taxon>
        <taxon>Bacillati</taxon>
        <taxon>Actinomycetota</taxon>
        <taxon>Actinomycetes</taxon>
        <taxon>Kitasatosporales</taxon>
        <taxon>Streptomycetaceae</taxon>
        <taxon>Streptomyces</taxon>
    </lineage>
</organism>
<dbReference type="SMART" id="SM00530">
    <property type="entry name" value="HTH_XRE"/>
    <property type="match status" value="3"/>
</dbReference>
<gene>
    <name evidence="2" type="ORF">GCM10022403_035310</name>
</gene>
<evidence type="ECO:0000313" key="3">
    <source>
        <dbReference type="Proteomes" id="UP001501009"/>
    </source>
</evidence>
<proteinExistence type="predicted"/>
<evidence type="ECO:0000313" key="2">
    <source>
        <dbReference type="EMBL" id="GAA3798391.1"/>
    </source>
</evidence>
<dbReference type="RefSeq" id="WP_275780082.1">
    <property type="nucleotide sequence ID" value="NZ_BAABDE010000016.1"/>
</dbReference>
<sequence length="337" mass="37120">MARTSDPLPQRDDPVIKLARFLRAAQSDASTIAESMTLKKISQMSGVSEGSLSKAHNGDPRVSWRTVEGWVRACTGDLTGARRLWNEVRELQQEQAPADAAALQARAFGYWERTQGRAVVPGLETEPQFLLALTALRTYTGLSLRELAQATERIGVPYSRATLGAVLAGERAMTFEHLAAVLAGCGVPVRQQQGWARTFAGLDPARDVRTGWMPRSLRRSRLVEPAGKQTEDVVSSPARTRFAFVLERALTEEGVSIKEFALRARMAMPLVDRLFAGKFLPAHMLSRASEAAIGASPRTRRELTVLAQTLVRSPTPEERRDWGRFCRESGIAEPWAG</sequence>
<evidence type="ECO:0000259" key="1">
    <source>
        <dbReference type="SMART" id="SM00530"/>
    </source>
</evidence>
<dbReference type="EMBL" id="BAABDE010000016">
    <property type="protein sequence ID" value="GAA3798391.1"/>
    <property type="molecule type" value="Genomic_DNA"/>
</dbReference>
<dbReference type="CDD" id="cd00093">
    <property type="entry name" value="HTH_XRE"/>
    <property type="match status" value="1"/>
</dbReference>
<dbReference type="Proteomes" id="UP001501009">
    <property type="component" value="Unassembled WGS sequence"/>
</dbReference>
<reference evidence="3" key="1">
    <citation type="journal article" date="2019" name="Int. J. Syst. Evol. Microbiol.">
        <title>The Global Catalogue of Microorganisms (GCM) 10K type strain sequencing project: providing services to taxonomists for standard genome sequencing and annotation.</title>
        <authorList>
            <consortium name="The Broad Institute Genomics Platform"/>
            <consortium name="The Broad Institute Genome Sequencing Center for Infectious Disease"/>
            <person name="Wu L."/>
            <person name="Ma J."/>
        </authorList>
    </citation>
    <scope>NUCLEOTIDE SEQUENCE [LARGE SCALE GENOMIC DNA]</scope>
    <source>
        <strain evidence="3">JCM 17138</strain>
    </source>
</reference>
<dbReference type="InterPro" id="IPR001387">
    <property type="entry name" value="Cro/C1-type_HTH"/>
</dbReference>
<comment type="caution">
    <text evidence="2">The sequence shown here is derived from an EMBL/GenBank/DDBJ whole genome shotgun (WGS) entry which is preliminary data.</text>
</comment>
<feature type="domain" description="HTH cro/C1-type" evidence="1">
    <location>
        <begin position="17"/>
        <end position="81"/>
    </location>
</feature>
<feature type="domain" description="HTH cro/C1-type" evidence="1">
    <location>
        <begin position="132"/>
        <end position="192"/>
    </location>
</feature>
<name>A0ABP7HQ82_9ACTN</name>
<accession>A0ABP7HQ82</accession>
<keyword evidence="3" id="KW-1185">Reference proteome</keyword>